<evidence type="ECO:0000313" key="2">
    <source>
        <dbReference type="Proteomes" id="UP000267841"/>
    </source>
</evidence>
<protein>
    <submittedName>
        <fullName evidence="1">Uncharacterized protein</fullName>
    </submittedName>
</protein>
<dbReference type="EMBL" id="RCCJ01000001">
    <property type="protein sequence ID" value="RLJ70683.1"/>
    <property type="molecule type" value="Genomic_DNA"/>
</dbReference>
<keyword evidence="2" id="KW-1185">Reference proteome</keyword>
<dbReference type="RefSeq" id="WP_121010754.1">
    <property type="nucleotide sequence ID" value="NZ_RCCJ01000001.1"/>
</dbReference>
<comment type="caution">
    <text evidence="1">The sequence shown here is derived from an EMBL/GenBank/DDBJ whole genome shotgun (WGS) entry which is preliminary data.</text>
</comment>
<name>A0A497XUY1_9AQUI</name>
<dbReference type="OrthoDB" id="14194at2"/>
<reference evidence="1 2" key="1">
    <citation type="submission" date="2018-10" db="EMBL/GenBank/DDBJ databases">
        <title>Genomic Encyclopedia of Archaeal and Bacterial Type Strains, Phase II (KMG-II): from individual species to whole genera.</title>
        <authorList>
            <person name="Goeker M."/>
        </authorList>
    </citation>
    <scope>NUCLEOTIDE SEQUENCE [LARGE SCALE GENOMIC DNA]</scope>
    <source>
        <strain evidence="1 2">DSM 16510</strain>
    </source>
</reference>
<sequence>MKELILSFLQGREDLKTRNFFIKEIRQLAVRSGLEEILRRRIGDDYAEEILSVLRFKLLKMSGSIAKKGFISTAYLRKVIYSCIIDTLNGEFSAQMLSMEELNYENQEGDVVSFEENIEVEEDKDLKINAQDLFGAIMNILKEEDIKVMCYYFCKELYSEEIELEGLTKTNLYKRWERLKKRLAQKLPYVPTKEEFREFAERFLSEVCESKGYITERGKDHE</sequence>
<accession>A0A497XUY1</accession>
<proteinExistence type="predicted"/>
<organism evidence="1 2">
    <name type="scientific">Hydrogenivirga caldilitoris</name>
    <dbReference type="NCBI Taxonomy" id="246264"/>
    <lineage>
        <taxon>Bacteria</taxon>
        <taxon>Pseudomonadati</taxon>
        <taxon>Aquificota</taxon>
        <taxon>Aquificia</taxon>
        <taxon>Aquificales</taxon>
        <taxon>Aquificaceae</taxon>
        <taxon>Hydrogenivirga</taxon>
    </lineage>
</organism>
<gene>
    <name evidence="1" type="ORF">BCF55_0964</name>
</gene>
<dbReference type="AlphaFoldDB" id="A0A497XUY1"/>
<evidence type="ECO:0000313" key="1">
    <source>
        <dbReference type="EMBL" id="RLJ70683.1"/>
    </source>
</evidence>
<dbReference type="Proteomes" id="UP000267841">
    <property type="component" value="Unassembled WGS sequence"/>
</dbReference>